<dbReference type="AlphaFoldDB" id="A0A225E6Q6"/>
<dbReference type="Proteomes" id="UP000214646">
    <property type="component" value="Unassembled WGS sequence"/>
</dbReference>
<comment type="caution">
    <text evidence="2">The sequence shown here is derived from an EMBL/GenBank/DDBJ whole genome shotgun (WGS) entry which is preliminary data.</text>
</comment>
<name>A0A225E6Q6_9BACT</name>
<feature type="domain" description="HD" evidence="1">
    <location>
        <begin position="62"/>
        <end position="150"/>
    </location>
</feature>
<dbReference type="EMBL" id="NIDE01000002">
    <property type="protein sequence ID" value="OWK45179.1"/>
    <property type="molecule type" value="Genomic_DNA"/>
</dbReference>
<evidence type="ECO:0000259" key="1">
    <source>
        <dbReference type="Pfam" id="PF01966"/>
    </source>
</evidence>
<dbReference type="Gene3D" id="1.10.3210.10">
    <property type="entry name" value="Hypothetical protein af1432"/>
    <property type="match status" value="1"/>
</dbReference>
<organism evidence="2 3">
    <name type="scientific">Fimbriiglobus ruber</name>
    <dbReference type="NCBI Taxonomy" id="1908690"/>
    <lineage>
        <taxon>Bacteria</taxon>
        <taxon>Pseudomonadati</taxon>
        <taxon>Planctomycetota</taxon>
        <taxon>Planctomycetia</taxon>
        <taxon>Gemmatales</taxon>
        <taxon>Gemmataceae</taxon>
        <taxon>Fimbriiglobus</taxon>
    </lineage>
</organism>
<evidence type="ECO:0000313" key="3">
    <source>
        <dbReference type="Proteomes" id="UP000214646"/>
    </source>
</evidence>
<gene>
    <name evidence="2" type="ORF">FRUB_01510</name>
</gene>
<reference evidence="3" key="1">
    <citation type="submission" date="2017-06" db="EMBL/GenBank/DDBJ databases">
        <title>Genome analysis of Fimbriiglobus ruber SP5, the first member of the order Planctomycetales with confirmed chitinolytic capability.</title>
        <authorList>
            <person name="Ravin N.V."/>
            <person name="Rakitin A.L."/>
            <person name="Ivanova A.A."/>
            <person name="Beletsky A.V."/>
            <person name="Kulichevskaya I.S."/>
            <person name="Mardanov A.V."/>
            <person name="Dedysh S.N."/>
        </authorList>
    </citation>
    <scope>NUCLEOTIDE SEQUENCE [LARGE SCALE GENOMIC DNA]</scope>
    <source>
        <strain evidence="3">SP5</strain>
    </source>
</reference>
<evidence type="ECO:0000313" key="2">
    <source>
        <dbReference type="EMBL" id="OWK45179.1"/>
    </source>
</evidence>
<sequence>MPWVTHLSRAIVLPRYPPTGGGITRLNIRDLPDATCDLLKRVNAPPRLVAHLALVHDAAADLLRALHTRWRNLAIDDAAVLFGAATHDVGKVLHPAELVGSGTAHEQDGPRLLEQLGAPPEWARFARTHGTWKQETSPAVEDLIVALADTCWKGKRNEELEGMLAARIAESQGVDRWEAVAAVDEIVAEIANRADERLAWQNRHPI</sequence>
<dbReference type="OrthoDB" id="338520at2"/>
<dbReference type="SUPFAM" id="SSF109604">
    <property type="entry name" value="HD-domain/PDEase-like"/>
    <property type="match status" value="1"/>
</dbReference>
<dbReference type="RefSeq" id="WP_088252945.1">
    <property type="nucleotide sequence ID" value="NZ_NIDE01000002.1"/>
</dbReference>
<dbReference type="InterPro" id="IPR006674">
    <property type="entry name" value="HD_domain"/>
</dbReference>
<proteinExistence type="predicted"/>
<accession>A0A225E6Q6</accession>
<keyword evidence="3" id="KW-1185">Reference proteome</keyword>
<dbReference type="Pfam" id="PF01966">
    <property type="entry name" value="HD"/>
    <property type="match status" value="1"/>
</dbReference>
<protein>
    <recommendedName>
        <fullName evidence="1">HD domain-containing protein</fullName>
    </recommendedName>
</protein>